<dbReference type="CDD" id="cd03796">
    <property type="entry name" value="GT4_PIG-A-like"/>
    <property type="match status" value="1"/>
</dbReference>
<evidence type="ECO:0000313" key="9">
    <source>
        <dbReference type="EMBL" id="CAI8026115.1"/>
    </source>
</evidence>
<dbReference type="GO" id="GO:0006506">
    <property type="term" value="P:GPI anchor biosynthetic process"/>
    <property type="evidence" value="ECO:0007669"/>
    <property type="project" value="UniProtKB-KW"/>
</dbReference>
<dbReference type="EMBL" id="CASHTH010002200">
    <property type="protein sequence ID" value="CAI8026115.1"/>
    <property type="molecule type" value="Genomic_DNA"/>
</dbReference>
<gene>
    <name evidence="9" type="ORF">GBAR_LOCUS15047</name>
</gene>
<keyword evidence="3" id="KW-0337">GPI-anchor biosynthesis</keyword>
<evidence type="ECO:0000259" key="8">
    <source>
        <dbReference type="Pfam" id="PF08288"/>
    </source>
</evidence>
<dbReference type="PANTHER" id="PTHR45871">
    <property type="entry name" value="N-ACETYLGLUCOSAMINYL-PHOSPHATIDYLINOSITOL BIOSYNTHETIC PROTEIN"/>
    <property type="match status" value="1"/>
</dbReference>
<keyword evidence="4 9" id="KW-0328">Glycosyltransferase</keyword>
<dbReference type="EC" id="2.4.1.198" evidence="2"/>
<dbReference type="Proteomes" id="UP001174909">
    <property type="component" value="Unassembled WGS sequence"/>
</dbReference>
<dbReference type="GO" id="GO:0000506">
    <property type="term" value="C:glycosylphosphatidylinositol-N-acetylglucosaminyltransferase (GPI-GnT) complex"/>
    <property type="evidence" value="ECO:0007669"/>
    <property type="project" value="InterPro"/>
</dbReference>
<dbReference type="Pfam" id="PF00534">
    <property type="entry name" value="Glycos_transf_1"/>
    <property type="match status" value="1"/>
</dbReference>
<dbReference type="Pfam" id="PF08288">
    <property type="entry name" value="PIGA"/>
    <property type="match status" value="1"/>
</dbReference>
<sequence length="470" mass="52690">MSVGQEMKRFWKCATSGGRMTKKHRICMISDFFFPNMGGVENHIYQLAQCLLARGHKVVVITHAYGDRIGVRYVSSFLKVYYIPIRPFYNQVTVPVMLTALPLIRDILIRERITILHGHGAFSALCHEGILHAGTLGVRTVFTDHSLFGFADGSSILTNKLLEVVLTDIDHVICVSYTSKENTVLRAALKPETVSVIPNAVDSVCFTPDPSQSQPDRVTVVVVSRLVYRKGADLLAGLIPLLCHTHKDLHFIIVKLQQVQYVCVGGDGPKRVVLEEVREKHQLHDRVSLLGGLQHSQVRGVLVQGDIFLNTSLTEAFCIAIVEAASCGLQVISTRVGGVPEVLPDDLISLADPNINALAKALEEAIENHRHGNRVPHWEMHERVGKMYTWHNVARRTEQVTVYDMVARAPTRSMWQRMQRYHSRDPVMGKVYVALLVLLHFLTQLVAWWSPAKTIDCVPDLLTSEHDEKP</sequence>
<evidence type="ECO:0000313" key="10">
    <source>
        <dbReference type="Proteomes" id="UP001174909"/>
    </source>
</evidence>
<evidence type="ECO:0000256" key="3">
    <source>
        <dbReference type="ARBA" id="ARBA00022502"/>
    </source>
</evidence>
<dbReference type="SUPFAM" id="SSF53756">
    <property type="entry name" value="UDP-Glycosyltransferase/glycogen phosphorylase"/>
    <property type="match status" value="1"/>
</dbReference>
<reference evidence="9" key="1">
    <citation type="submission" date="2023-03" db="EMBL/GenBank/DDBJ databases">
        <authorList>
            <person name="Steffen K."/>
            <person name="Cardenas P."/>
        </authorList>
    </citation>
    <scope>NUCLEOTIDE SEQUENCE</scope>
</reference>
<dbReference type="PANTHER" id="PTHR45871:SF1">
    <property type="entry name" value="PHOSPHATIDYLINOSITOL N-ACETYLGLUCOSAMINYLTRANSFERASE SUBUNIT A"/>
    <property type="match status" value="1"/>
</dbReference>
<comment type="caution">
    <text evidence="9">The sequence shown here is derived from an EMBL/GenBank/DDBJ whole genome shotgun (WGS) entry which is preliminary data.</text>
</comment>
<evidence type="ECO:0000256" key="6">
    <source>
        <dbReference type="ARBA" id="ARBA00032160"/>
    </source>
</evidence>
<comment type="pathway">
    <text evidence="1">Glycolipid biosynthesis; glycosylphosphatidylinositol-anchor biosynthesis.</text>
</comment>
<dbReference type="InterPro" id="IPR039507">
    <property type="entry name" value="PIG-A/GPI3"/>
</dbReference>
<feature type="domain" description="PIGA GPI anchor biosynthesis" evidence="8">
    <location>
        <begin position="63"/>
        <end position="152"/>
    </location>
</feature>
<feature type="domain" description="Glycosyl transferase family 1" evidence="7">
    <location>
        <begin position="211"/>
        <end position="370"/>
    </location>
</feature>
<dbReference type="FunFam" id="3.40.50.2000:FF:000026">
    <property type="entry name" value="Phosphatidylinositol N-acetylglucosaminyltransferase subunit A"/>
    <property type="match status" value="1"/>
</dbReference>
<name>A0AA35S9T7_GEOBA</name>
<evidence type="ECO:0000256" key="4">
    <source>
        <dbReference type="ARBA" id="ARBA00022676"/>
    </source>
</evidence>
<dbReference type="GO" id="GO:0017176">
    <property type="term" value="F:phosphatidylinositol N-acetylglucosaminyltransferase activity"/>
    <property type="evidence" value="ECO:0007669"/>
    <property type="project" value="UniProtKB-EC"/>
</dbReference>
<dbReference type="Gene3D" id="3.40.50.2000">
    <property type="entry name" value="Glycogen Phosphorylase B"/>
    <property type="match status" value="2"/>
</dbReference>
<dbReference type="AlphaFoldDB" id="A0AA35S9T7"/>
<proteinExistence type="predicted"/>
<dbReference type="InterPro" id="IPR001296">
    <property type="entry name" value="Glyco_trans_1"/>
</dbReference>
<keyword evidence="5" id="KW-0808">Transferase</keyword>
<organism evidence="9 10">
    <name type="scientific">Geodia barretti</name>
    <name type="common">Barrett's horny sponge</name>
    <dbReference type="NCBI Taxonomy" id="519541"/>
    <lineage>
        <taxon>Eukaryota</taxon>
        <taxon>Metazoa</taxon>
        <taxon>Porifera</taxon>
        <taxon>Demospongiae</taxon>
        <taxon>Heteroscleromorpha</taxon>
        <taxon>Tetractinellida</taxon>
        <taxon>Astrophorina</taxon>
        <taxon>Geodiidae</taxon>
        <taxon>Geodia</taxon>
    </lineage>
</organism>
<protein>
    <recommendedName>
        <fullName evidence="2">phosphatidylinositol N-acetylglucosaminyltransferase</fullName>
        <ecNumber evidence="2">2.4.1.198</ecNumber>
    </recommendedName>
    <alternativeName>
        <fullName evidence="6">GlcNAc-PI synthesis protein</fullName>
    </alternativeName>
</protein>
<accession>A0AA35S9T7</accession>
<evidence type="ECO:0000256" key="1">
    <source>
        <dbReference type="ARBA" id="ARBA00004687"/>
    </source>
</evidence>
<dbReference type="InterPro" id="IPR013234">
    <property type="entry name" value="PIGA_GPI_anchor_biosynthesis"/>
</dbReference>
<evidence type="ECO:0000256" key="2">
    <source>
        <dbReference type="ARBA" id="ARBA00012420"/>
    </source>
</evidence>
<evidence type="ECO:0000259" key="7">
    <source>
        <dbReference type="Pfam" id="PF00534"/>
    </source>
</evidence>
<evidence type="ECO:0000256" key="5">
    <source>
        <dbReference type="ARBA" id="ARBA00022679"/>
    </source>
</evidence>
<keyword evidence="10" id="KW-1185">Reference proteome</keyword>